<feature type="binding site" evidence="11">
    <location>
        <position position="152"/>
    </location>
    <ligand>
        <name>ATP</name>
        <dbReference type="ChEBI" id="CHEBI:30616"/>
    </ligand>
</feature>
<dbReference type="InterPro" id="IPR008266">
    <property type="entry name" value="Tyr_kinase_AS"/>
</dbReference>
<dbReference type="Pfam" id="PF07714">
    <property type="entry name" value="PK_Tyr_Ser-Thr"/>
    <property type="match status" value="1"/>
</dbReference>
<keyword evidence="7 12" id="KW-0829">Tyrosine-protein kinase</keyword>
<comment type="subcellular location">
    <subcellularLocation>
        <location evidence="1">Endomembrane system</location>
    </subcellularLocation>
</comment>
<feature type="domain" description="SH2" evidence="14">
    <location>
        <begin position="11"/>
        <end position="108"/>
    </location>
</feature>
<dbReference type="EC" id="2.7.10.2" evidence="12"/>
<evidence type="ECO:0000256" key="7">
    <source>
        <dbReference type="ARBA" id="ARBA00023137"/>
    </source>
</evidence>
<comment type="catalytic activity">
    <reaction evidence="8">
        <text>L-tyrosyl-[protein] + ATP = O-phospho-L-tyrosyl-[protein] + ADP + H(+)</text>
        <dbReference type="Rhea" id="RHEA:10596"/>
        <dbReference type="Rhea" id="RHEA-COMP:10136"/>
        <dbReference type="Rhea" id="RHEA-COMP:20101"/>
        <dbReference type="ChEBI" id="CHEBI:15378"/>
        <dbReference type="ChEBI" id="CHEBI:30616"/>
        <dbReference type="ChEBI" id="CHEBI:46858"/>
        <dbReference type="ChEBI" id="CHEBI:61978"/>
        <dbReference type="ChEBI" id="CHEBI:456216"/>
        <dbReference type="EC" id="2.7.10.1"/>
    </reaction>
</comment>
<evidence type="ECO:0000256" key="8">
    <source>
        <dbReference type="ARBA" id="ARBA00051243"/>
    </source>
</evidence>
<dbReference type="STRING" id="53326.A0A016U5G1"/>
<keyword evidence="17" id="KW-1185">Reference proteome</keyword>
<evidence type="ECO:0000256" key="5">
    <source>
        <dbReference type="ARBA" id="ARBA00022840"/>
    </source>
</evidence>
<comment type="similarity">
    <text evidence="12">Belongs to the protein kinase superfamily. Tyr protein kinase family.</text>
</comment>
<dbReference type="GO" id="GO:0012505">
    <property type="term" value="C:endomembrane system"/>
    <property type="evidence" value="ECO:0007669"/>
    <property type="project" value="UniProtKB-SubCell"/>
</dbReference>
<dbReference type="PROSITE" id="PS50011">
    <property type="entry name" value="PROTEIN_KINASE_DOM"/>
    <property type="match status" value="1"/>
</dbReference>
<evidence type="ECO:0000256" key="4">
    <source>
        <dbReference type="ARBA" id="ARBA00022777"/>
    </source>
</evidence>
<feature type="domain" description="Protein kinase" evidence="15">
    <location>
        <begin position="120"/>
        <end position="377"/>
    </location>
</feature>
<evidence type="ECO:0000259" key="14">
    <source>
        <dbReference type="PROSITE" id="PS50001"/>
    </source>
</evidence>
<dbReference type="EMBL" id="JARK01001393">
    <property type="protein sequence ID" value="EYC10052.1"/>
    <property type="molecule type" value="Genomic_DNA"/>
</dbReference>
<dbReference type="PRINTS" id="PR00109">
    <property type="entry name" value="TYRKINASE"/>
</dbReference>
<dbReference type="InterPro" id="IPR017441">
    <property type="entry name" value="Protein_kinase_ATP_BS"/>
</dbReference>
<feature type="region of interest" description="Disordered" evidence="13">
    <location>
        <begin position="398"/>
        <end position="461"/>
    </location>
</feature>
<evidence type="ECO:0000256" key="6">
    <source>
        <dbReference type="ARBA" id="ARBA00023136"/>
    </source>
</evidence>
<dbReference type="SUPFAM" id="SSF56112">
    <property type="entry name" value="Protein kinase-like (PK-like)"/>
    <property type="match status" value="1"/>
</dbReference>
<evidence type="ECO:0000313" key="16">
    <source>
        <dbReference type="EMBL" id="EYC10052.1"/>
    </source>
</evidence>
<evidence type="ECO:0000256" key="1">
    <source>
        <dbReference type="ARBA" id="ARBA00004308"/>
    </source>
</evidence>
<dbReference type="FunFam" id="1.10.510.10:FF:001512">
    <property type="entry name" value="Receptor tyrosine-protein kinase erbB-2"/>
    <property type="match status" value="1"/>
</dbReference>
<evidence type="ECO:0000256" key="10">
    <source>
        <dbReference type="PROSITE-ProRule" id="PRU00191"/>
    </source>
</evidence>
<feature type="compositionally biased region" description="Polar residues" evidence="13">
    <location>
        <begin position="398"/>
        <end position="413"/>
    </location>
</feature>
<dbReference type="AlphaFoldDB" id="A0A016U5G1"/>
<name>A0A016U5G1_9BILA</name>
<dbReference type="SMART" id="SM00252">
    <property type="entry name" value="SH2"/>
    <property type="match status" value="1"/>
</dbReference>
<keyword evidence="3 11" id="KW-0547">Nucleotide-binding</keyword>
<dbReference type="InterPro" id="IPR000719">
    <property type="entry name" value="Prot_kinase_dom"/>
</dbReference>
<comment type="catalytic activity">
    <reaction evidence="9 12">
        <text>L-tyrosyl-[protein] + ATP = O-phospho-L-tyrosyl-[protein] + ADP + H(+)</text>
        <dbReference type="Rhea" id="RHEA:10596"/>
        <dbReference type="Rhea" id="RHEA-COMP:10136"/>
        <dbReference type="Rhea" id="RHEA-COMP:20101"/>
        <dbReference type="ChEBI" id="CHEBI:15378"/>
        <dbReference type="ChEBI" id="CHEBI:30616"/>
        <dbReference type="ChEBI" id="CHEBI:46858"/>
        <dbReference type="ChEBI" id="CHEBI:61978"/>
        <dbReference type="ChEBI" id="CHEBI:456216"/>
        <dbReference type="EC" id="2.7.10.2"/>
    </reaction>
</comment>
<evidence type="ECO:0000256" key="3">
    <source>
        <dbReference type="ARBA" id="ARBA00022741"/>
    </source>
</evidence>
<dbReference type="Pfam" id="PF00017">
    <property type="entry name" value="SH2"/>
    <property type="match status" value="1"/>
</dbReference>
<dbReference type="GO" id="GO:0005524">
    <property type="term" value="F:ATP binding"/>
    <property type="evidence" value="ECO:0007669"/>
    <property type="project" value="UniProtKB-UniRule"/>
</dbReference>
<keyword evidence="5 11" id="KW-0067">ATP-binding</keyword>
<dbReference type="GO" id="GO:0004715">
    <property type="term" value="F:non-membrane spanning protein tyrosine kinase activity"/>
    <property type="evidence" value="ECO:0007669"/>
    <property type="project" value="UniProtKB-EC"/>
</dbReference>
<comment type="caution">
    <text evidence="16">The sequence shown here is derived from an EMBL/GenBank/DDBJ whole genome shotgun (WGS) entry which is preliminary data.</text>
</comment>
<dbReference type="PROSITE" id="PS00109">
    <property type="entry name" value="PROTEIN_KINASE_TYR"/>
    <property type="match status" value="1"/>
</dbReference>
<evidence type="ECO:0000256" key="9">
    <source>
        <dbReference type="ARBA" id="ARBA00051245"/>
    </source>
</evidence>
<keyword evidence="2 12" id="KW-0808">Transferase</keyword>
<dbReference type="GO" id="GO:0061564">
    <property type="term" value="P:axon development"/>
    <property type="evidence" value="ECO:0007669"/>
    <property type="project" value="UniProtKB-ARBA"/>
</dbReference>
<protein>
    <recommendedName>
        <fullName evidence="12">Tyrosine-protein kinase</fullName>
        <ecNumber evidence="12">2.7.10.2</ecNumber>
    </recommendedName>
</protein>
<dbReference type="InterPro" id="IPR011009">
    <property type="entry name" value="Kinase-like_dom_sf"/>
</dbReference>
<dbReference type="CDD" id="cd00192">
    <property type="entry name" value="PTKc"/>
    <property type="match status" value="1"/>
</dbReference>
<evidence type="ECO:0000256" key="13">
    <source>
        <dbReference type="SAM" id="MobiDB-lite"/>
    </source>
</evidence>
<reference evidence="17" key="1">
    <citation type="journal article" date="2015" name="Nat. Genet.">
        <title>The genome and transcriptome of the zoonotic hookworm Ancylostoma ceylanicum identify infection-specific gene families.</title>
        <authorList>
            <person name="Schwarz E.M."/>
            <person name="Hu Y."/>
            <person name="Antoshechkin I."/>
            <person name="Miller M.M."/>
            <person name="Sternberg P.W."/>
            <person name="Aroian R.V."/>
        </authorList>
    </citation>
    <scope>NUCLEOTIDE SEQUENCE</scope>
    <source>
        <strain evidence="17">HY135</strain>
    </source>
</reference>
<sequence>MANNKIEDKEYYHGMLQREDMRELFTEGGDYLVRMGMTKKGEAKSFIVSLSLSTKKTQVKHFVISRNQQGFSVDNVNYFPDIVQLIDYYAVRGIGLNGSNETILKRPISRASWELCHDQVVLGKKIGEGQFGSVVEGKLNLNNRPPIDVAVKMSKEEHMDFEQVKELLKEARIMRCIIHPNIVIMYGVAVDKEPVLIVMELMKKGELRKFLLKKKSTPKQKLNWIAQAAYGLAYLHSSNFIHRDIAARNCLLTDHNVLKLADFGLTREGDIYHMATTRKLPIKWIPPEVILNNTFSFKSDVWSFGILAWEIMSNGAIPYQGLPNVKVKEMILKGEMNKFPPESNAEVQNLVLMKCWLKDPGSRCSMKEAAKVMHRVSGLPMPPASTCRSRESLYSNYSQCSPAKSKSKSTQLKARNKSKVSKITASKTSRLHQNRKSSLSKIQKKTVVKAKKQNTVMKAKK</sequence>
<feature type="compositionally biased region" description="Basic residues" evidence="13">
    <location>
        <begin position="442"/>
        <end position="461"/>
    </location>
</feature>
<evidence type="ECO:0000256" key="12">
    <source>
        <dbReference type="RuleBase" id="RU362096"/>
    </source>
</evidence>
<dbReference type="GO" id="GO:0048680">
    <property type="term" value="P:positive regulation of axon regeneration"/>
    <property type="evidence" value="ECO:0007669"/>
    <property type="project" value="UniProtKB-ARBA"/>
</dbReference>
<keyword evidence="10" id="KW-0727">SH2 domain</keyword>
<keyword evidence="6" id="KW-0472">Membrane</keyword>
<proteinExistence type="inferred from homology"/>
<dbReference type="InterPro" id="IPR036860">
    <property type="entry name" value="SH2_dom_sf"/>
</dbReference>
<keyword evidence="4 12" id="KW-0418">Kinase</keyword>
<dbReference type="Gene3D" id="3.30.505.10">
    <property type="entry name" value="SH2 domain"/>
    <property type="match status" value="1"/>
</dbReference>
<dbReference type="Gene3D" id="1.10.510.10">
    <property type="entry name" value="Transferase(Phosphotransferase) domain 1"/>
    <property type="match status" value="1"/>
</dbReference>
<dbReference type="SMART" id="SM00219">
    <property type="entry name" value="TyrKc"/>
    <property type="match status" value="1"/>
</dbReference>
<organism evidence="16 17">
    <name type="scientific">Ancylostoma ceylanicum</name>
    <dbReference type="NCBI Taxonomy" id="53326"/>
    <lineage>
        <taxon>Eukaryota</taxon>
        <taxon>Metazoa</taxon>
        <taxon>Ecdysozoa</taxon>
        <taxon>Nematoda</taxon>
        <taxon>Chromadorea</taxon>
        <taxon>Rhabditida</taxon>
        <taxon>Rhabditina</taxon>
        <taxon>Rhabditomorpha</taxon>
        <taxon>Strongyloidea</taxon>
        <taxon>Ancylostomatidae</taxon>
        <taxon>Ancylostomatinae</taxon>
        <taxon>Ancylostoma</taxon>
    </lineage>
</organism>
<evidence type="ECO:0000256" key="11">
    <source>
        <dbReference type="PROSITE-ProRule" id="PRU10141"/>
    </source>
</evidence>
<dbReference type="Proteomes" id="UP000024635">
    <property type="component" value="Unassembled WGS sequence"/>
</dbReference>
<dbReference type="PROSITE" id="PS00107">
    <property type="entry name" value="PROTEIN_KINASE_ATP"/>
    <property type="match status" value="1"/>
</dbReference>
<gene>
    <name evidence="16" type="primary">Acey_s0057.g2741</name>
    <name evidence="16" type="ORF">Y032_0057g2741</name>
</gene>
<accession>A0A016U5G1</accession>
<dbReference type="InterPro" id="IPR050198">
    <property type="entry name" value="Non-receptor_tyrosine_kinases"/>
</dbReference>
<dbReference type="InterPro" id="IPR000980">
    <property type="entry name" value="SH2"/>
</dbReference>
<dbReference type="PROSITE" id="PS50001">
    <property type="entry name" value="SH2"/>
    <property type="match status" value="1"/>
</dbReference>
<dbReference type="Gene3D" id="3.30.200.20">
    <property type="entry name" value="Phosphorylase Kinase, domain 1"/>
    <property type="match status" value="1"/>
</dbReference>
<dbReference type="SUPFAM" id="SSF55550">
    <property type="entry name" value="SH2 domain"/>
    <property type="match status" value="1"/>
</dbReference>
<dbReference type="GO" id="GO:0004714">
    <property type="term" value="F:transmembrane receptor protein tyrosine kinase activity"/>
    <property type="evidence" value="ECO:0007669"/>
    <property type="project" value="UniProtKB-EC"/>
</dbReference>
<evidence type="ECO:0000259" key="15">
    <source>
        <dbReference type="PROSITE" id="PS50011"/>
    </source>
</evidence>
<dbReference type="PANTHER" id="PTHR24418">
    <property type="entry name" value="TYROSINE-PROTEIN KINASE"/>
    <property type="match status" value="1"/>
</dbReference>
<dbReference type="InterPro" id="IPR001245">
    <property type="entry name" value="Ser-Thr/Tyr_kinase_cat_dom"/>
</dbReference>
<evidence type="ECO:0000256" key="2">
    <source>
        <dbReference type="ARBA" id="ARBA00022679"/>
    </source>
</evidence>
<evidence type="ECO:0000313" key="17">
    <source>
        <dbReference type="Proteomes" id="UP000024635"/>
    </source>
</evidence>
<dbReference type="InterPro" id="IPR020635">
    <property type="entry name" value="Tyr_kinase_cat_dom"/>
</dbReference>
<dbReference type="OrthoDB" id="5855776at2759"/>